<name>A0A437AHJ6_9MICR</name>
<evidence type="ECO:0000313" key="1">
    <source>
        <dbReference type="EMBL" id="RVD90631.1"/>
    </source>
</evidence>
<dbReference type="EMBL" id="RCSS01000821">
    <property type="protein sequence ID" value="RVD90631.1"/>
    <property type="molecule type" value="Genomic_DNA"/>
</dbReference>
<comment type="caution">
    <text evidence="1">The sequence shown here is derived from an EMBL/GenBank/DDBJ whole genome shotgun (WGS) entry which is preliminary data.</text>
</comment>
<dbReference type="Proteomes" id="UP000282876">
    <property type="component" value="Unassembled WGS sequence"/>
</dbReference>
<gene>
    <name evidence="1" type="ORF">TUBRATIS_29420</name>
</gene>
<dbReference type="AlphaFoldDB" id="A0A437AHJ6"/>
<organism evidence="1 2">
    <name type="scientific">Tubulinosema ratisbonensis</name>
    <dbReference type="NCBI Taxonomy" id="291195"/>
    <lineage>
        <taxon>Eukaryota</taxon>
        <taxon>Fungi</taxon>
        <taxon>Fungi incertae sedis</taxon>
        <taxon>Microsporidia</taxon>
        <taxon>Tubulinosematoidea</taxon>
        <taxon>Tubulinosematidae</taxon>
        <taxon>Tubulinosema</taxon>
    </lineage>
</organism>
<keyword evidence="2" id="KW-1185">Reference proteome</keyword>
<accession>A0A437AHJ6</accession>
<proteinExistence type="predicted"/>
<reference evidence="1 2" key="1">
    <citation type="submission" date="2018-10" db="EMBL/GenBank/DDBJ databases">
        <title>Draft genome sequence of the microsporidian Tubulinosema ratisbonensis.</title>
        <authorList>
            <person name="Polonais V."/>
            <person name="Peyretaillade E."/>
            <person name="Niehus S."/>
            <person name="Wawrzyniak I."/>
            <person name="Franchet A."/>
            <person name="Gaspin C."/>
            <person name="Reichstadt M."/>
            <person name="Belser C."/>
            <person name="Labadie K."/>
            <person name="Delbac F."/>
            <person name="Ferrandon D."/>
        </authorList>
    </citation>
    <scope>NUCLEOTIDE SEQUENCE [LARGE SCALE GENOMIC DNA]</scope>
    <source>
        <strain evidence="1 2">Franzen</strain>
    </source>
</reference>
<protein>
    <submittedName>
        <fullName evidence="1">Uncharacterized protein</fullName>
    </submittedName>
</protein>
<evidence type="ECO:0000313" key="2">
    <source>
        <dbReference type="Proteomes" id="UP000282876"/>
    </source>
</evidence>
<dbReference type="VEuPathDB" id="MicrosporidiaDB:TUBRATIS_29420"/>
<sequence length="195" mass="22901">MDLEESTNCISDNLSDELEDFTKSRSEVLDKMLLDSRIFKPITISENIDLYKTKIEELIKRKRSKLKIPDDYDFFEEIFNFASEGFNNDIKKMSTFLAALNFLSSGFEKYNLCGLESPENILTRKGTASVYSRNKLKEGIRLWNENFVPFQNIYEGYVCILAISEKFLFASDEFSEKFLYAYKYDILKSLKFIFE</sequence>